<sequence>MGELSGGRTRQQVVGGGGRRRSVAAMGELRRPTPPAASSSSSPLAAPSSSEVLRSFKELCCLRFELTMVEGVLPGSPLYPTAATPLRPLSSPAIVVPPACFMHGCSARHHPACPAPG</sequence>
<dbReference type="AlphaFoldDB" id="A0A0P0Y6K0"/>
<reference evidence="2 3" key="3">
    <citation type="journal article" date="2013" name="Rice">
        <title>Improvement of the Oryza sativa Nipponbare reference genome using next generation sequence and optical map data.</title>
        <authorList>
            <person name="Kawahara Y."/>
            <person name="de la Bastide M."/>
            <person name="Hamilton J.P."/>
            <person name="Kanamori H."/>
            <person name="McCombie W.R."/>
            <person name="Ouyang S."/>
            <person name="Schwartz D.C."/>
            <person name="Tanaka T."/>
            <person name="Wu J."/>
            <person name="Zhou S."/>
            <person name="Childs K.L."/>
            <person name="Davidson R.M."/>
            <person name="Lin H."/>
            <person name="Quesada-Ocampo L."/>
            <person name="Vaillancourt B."/>
            <person name="Sakai H."/>
            <person name="Lee S.S."/>
            <person name="Kim J."/>
            <person name="Numa H."/>
            <person name="Itoh T."/>
            <person name="Buell C.R."/>
            <person name="Matsumoto T."/>
        </authorList>
    </citation>
    <scope>NUCLEOTIDE SEQUENCE [LARGE SCALE GENOMIC DNA]</scope>
    <source>
        <strain evidence="3">cv. Nipponbare</strain>
    </source>
</reference>
<feature type="compositionally biased region" description="Low complexity" evidence="1">
    <location>
        <begin position="36"/>
        <end position="48"/>
    </location>
</feature>
<name>A0A0P0Y6K0_ORYSJ</name>
<dbReference type="Proteomes" id="UP000059680">
    <property type="component" value="Chromosome 12"/>
</dbReference>
<feature type="region of interest" description="Disordered" evidence="1">
    <location>
        <begin position="1"/>
        <end position="48"/>
    </location>
</feature>
<reference evidence="2 3" key="2">
    <citation type="journal article" date="2013" name="Plant Cell Physiol.">
        <title>Rice Annotation Project Database (RAP-DB): an integrative and interactive database for rice genomics.</title>
        <authorList>
            <person name="Sakai H."/>
            <person name="Lee S.S."/>
            <person name="Tanaka T."/>
            <person name="Numa H."/>
            <person name="Kim J."/>
            <person name="Kawahara Y."/>
            <person name="Wakimoto H."/>
            <person name="Yang C.C."/>
            <person name="Iwamoto M."/>
            <person name="Abe T."/>
            <person name="Yamada Y."/>
            <person name="Muto A."/>
            <person name="Inokuchi H."/>
            <person name="Ikemura T."/>
            <person name="Matsumoto T."/>
            <person name="Sasaki T."/>
            <person name="Itoh T."/>
        </authorList>
    </citation>
    <scope>NUCLEOTIDE SEQUENCE [LARGE SCALE GENOMIC DNA]</scope>
    <source>
        <strain evidence="3">cv. Nipponbare</strain>
    </source>
</reference>
<gene>
    <name evidence="2" type="ordered locus">Os12g0115200</name>
    <name evidence="2" type="ORF">OSNPB_120115200</name>
</gene>
<proteinExistence type="predicted"/>
<evidence type="ECO:0000313" key="3">
    <source>
        <dbReference type="Proteomes" id="UP000059680"/>
    </source>
</evidence>
<evidence type="ECO:0000313" key="2">
    <source>
        <dbReference type="EMBL" id="BAT15596.1"/>
    </source>
</evidence>
<dbReference type="EMBL" id="AP014968">
    <property type="protein sequence ID" value="BAT15596.1"/>
    <property type="molecule type" value="Genomic_DNA"/>
</dbReference>
<reference evidence="3" key="1">
    <citation type="journal article" date="2005" name="Nature">
        <title>The map-based sequence of the rice genome.</title>
        <authorList>
            <consortium name="International rice genome sequencing project (IRGSP)"/>
            <person name="Matsumoto T."/>
            <person name="Wu J."/>
            <person name="Kanamori H."/>
            <person name="Katayose Y."/>
            <person name="Fujisawa M."/>
            <person name="Namiki N."/>
            <person name="Mizuno H."/>
            <person name="Yamamoto K."/>
            <person name="Antonio B.A."/>
            <person name="Baba T."/>
            <person name="Sakata K."/>
            <person name="Nagamura Y."/>
            <person name="Aoki H."/>
            <person name="Arikawa K."/>
            <person name="Arita K."/>
            <person name="Bito T."/>
            <person name="Chiden Y."/>
            <person name="Fujitsuka N."/>
            <person name="Fukunaka R."/>
            <person name="Hamada M."/>
            <person name="Harada C."/>
            <person name="Hayashi A."/>
            <person name="Hijishita S."/>
            <person name="Honda M."/>
            <person name="Hosokawa S."/>
            <person name="Ichikawa Y."/>
            <person name="Idonuma A."/>
            <person name="Iijima M."/>
            <person name="Ikeda M."/>
            <person name="Ikeno M."/>
            <person name="Ito K."/>
            <person name="Ito S."/>
            <person name="Ito T."/>
            <person name="Ito Y."/>
            <person name="Ito Y."/>
            <person name="Iwabuchi A."/>
            <person name="Kamiya K."/>
            <person name="Karasawa W."/>
            <person name="Kurita K."/>
            <person name="Katagiri S."/>
            <person name="Kikuta A."/>
            <person name="Kobayashi H."/>
            <person name="Kobayashi N."/>
            <person name="Machita K."/>
            <person name="Maehara T."/>
            <person name="Masukawa M."/>
            <person name="Mizubayashi T."/>
            <person name="Mukai Y."/>
            <person name="Nagasaki H."/>
            <person name="Nagata Y."/>
            <person name="Naito S."/>
            <person name="Nakashima M."/>
            <person name="Nakama Y."/>
            <person name="Nakamichi Y."/>
            <person name="Nakamura M."/>
            <person name="Meguro A."/>
            <person name="Negishi M."/>
            <person name="Ohta I."/>
            <person name="Ohta T."/>
            <person name="Okamoto M."/>
            <person name="Ono N."/>
            <person name="Saji S."/>
            <person name="Sakaguchi M."/>
            <person name="Sakai K."/>
            <person name="Shibata M."/>
            <person name="Shimokawa T."/>
            <person name="Song J."/>
            <person name="Takazaki Y."/>
            <person name="Terasawa K."/>
            <person name="Tsugane M."/>
            <person name="Tsuji K."/>
            <person name="Ueda S."/>
            <person name="Waki K."/>
            <person name="Yamagata H."/>
            <person name="Yamamoto M."/>
            <person name="Yamamoto S."/>
            <person name="Yamane H."/>
            <person name="Yoshiki S."/>
            <person name="Yoshihara R."/>
            <person name="Yukawa K."/>
            <person name="Zhong H."/>
            <person name="Yano M."/>
            <person name="Yuan Q."/>
            <person name="Ouyang S."/>
            <person name="Liu J."/>
            <person name="Jones K.M."/>
            <person name="Gansberger K."/>
            <person name="Moffat K."/>
            <person name="Hill J."/>
            <person name="Bera J."/>
            <person name="Fadrosh D."/>
            <person name="Jin S."/>
            <person name="Johri S."/>
            <person name="Kim M."/>
            <person name="Overton L."/>
            <person name="Reardon M."/>
            <person name="Tsitrin T."/>
            <person name="Vuong H."/>
            <person name="Weaver B."/>
            <person name="Ciecko A."/>
            <person name="Tallon L."/>
            <person name="Jackson J."/>
            <person name="Pai G."/>
            <person name="Aken S.V."/>
            <person name="Utterback T."/>
            <person name="Reidmuller S."/>
            <person name="Feldblyum T."/>
            <person name="Hsiao J."/>
            <person name="Zismann V."/>
            <person name="Iobst S."/>
            <person name="de Vazeille A.R."/>
            <person name="Buell C.R."/>
            <person name="Ying K."/>
            <person name="Li Y."/>
            <person name="Lu T."/>
            <person name="Huang Y."/>
            <person name="Zhao Q."/>
            <person name="Feng Q."/>
            <person name="Zhang L."/>
            <person name="Zhu J."/>
            <person name="Weng Q."/>
            <person name="Mu J."/>
            <person name="Lu Y."/>
            <person name="Fan D."/>
            <person name="Liu Y."/>
            <person name="Guan J."/>
            <person name="Zhang Y."/>
            <person name="Yu S."/>
            <person name="Liu X."/>
            <person name="Zhang Y."/>
            <person name="Hong G."/>
            <person name="Han B."/>
            <person name="Choisne N."/>
            <person name="Demange N."/>
            <person name="Orjeda G."/>
            <person name="Samain S."/>
            <person name="Cattolico L."/>
            <person name="Pelletier E."/>
            <person name="Couloux A."/>
            <person name="Segurens B."/>
            <person name="Wincker P."/>
            <person name="D'Hont A."/>
            <person name="Scarpelli C."/>
            <person name="Weissenbach J."/>
            <person name="Salanoubat M."/>
            <person name="Quetier F."/>
            <person name="Yu Y."/>
            <person name="Kim H.R."/>
            <person name="Rambo T."/>
            <person name="Currie J."/>
            <person name="Collura K."/>
            <person name="Luo M."/>
            <person name="Yang T."/>
            <person name="Ammiraju J.S.S."/>
            <person name="Engler F."/>
            <person name="Soderlund C."/>
            <person name="Wing R.A."/>
            <person name="Palmer L.E."/>
            <person name="de la Bastide M."/>
            <person name="Spiegel L."/>
            <person name="Nascimento L."/>
            <person name="Zutavern T."/>
            <person name="O'Shaughnessy A."/>
            <person name="Dike S."/>
            <person name="Dedhia N."/>
            <person name="Preston R."/>
            <person name="Balija V."/>
            <person name="McCombie W.R."/>
            <person name="Chow T."/>
            <person name="Chen H."/>
            <person name="Chung M."/>
            <person name="Chen C."/>
            <person name="Shaw J."/>
            <person name="Wu H."/>
            <person name="Hsiao K."/>
            <person name="Chao Y."/>
            <person name="Chu M."/>
            <person name="Cheng C."/>
            <person name="Hour A."/>
            <person name="Lee P."/>
            <person name="Lin S."/>
            <person name="Lin Y."/>
            <person name="Liou J."/>
            <person name="Liu S."/>
            <person name="Hsing Y."/>
            <person name="Raghuvanshi S."/>
            <person name="Mohanty A."/>
            <person name="Bharti A.K."/>
            <person name="Gaur A."/>
            <person name="Gupta V."/>
            <person name="Kumar D."/>
            <person name="Ravi V."/>
            <person name="Vij S."/>
            <person name="Kapur A."/>
            <person name="Khurana P."/>
            <person name="Khurana P."/>
            <person name="Khurana J.P."/>
            <person name="Tyagi A.K."/>
            <person name="Gaikwad K."/>
            <person name="Singh A."/>
            <person name="Dalal V."/>
            <person name="Srivastava S."/>
            <person name="Dixit A."/>
            <person name="Pal A.K."/>
            <person name="Ghazi I.A."/>
            <person name="Yadav M."/>
            <person name="Pandit A."/>
            <person name="Bhargava A."/>
            <person name="Sureshbabu K."/>
            <person name="Batra K."/>
            <person name="Sharma T.R."/>
            <person name="Mohapatra T."/>
            <person name="Singh N.K."/>
            <person name="Messing J."/>
            <person name="Nelson A.B."/>
            <person name="Fuks G."/>
            <person name="Kavchok S."/>
            <person name="Keizer G."/>
            <person name="Linton E."/>
            <person name="Llaca V."/>
            <person name="Song R."/>
            <person name="Tanyolac B."/>
            <person name="Young S."/>
            <person name="Ho-Il K."/>
            <person name="Hahn J.H."/>
            <person name="Sangsakoo G."/>
            <person name="Vanavichit A."/>
            <person name="de Mattos Luiz.A.T."/>
            <person name="Zimmer P.D."/>
            <person name="Malone G."/>
            <person name="Dellagostin O."/>
            <person name="de Oliveira A.C."/>
            <person name="Bevan M."/>
            <person name="Bancroft I."/>
            <person name="Minx P."/>
            <person name="Cordum H."/>
            <person name="Wilson R."/>
            <person name="Cheng Z."/>
            <person name="Jin W."/>
            <person name="Jiang J."/>
            <person name="Leong S.A."/>
            <person name="Iwama H."/>
            <person name="Gojobori T."/>
            <person name="Itoh T."/>
            <person name="Niimura Y."/>
            <person name="Fujii Y."/>
            <person name="Habara T."/>
            <person name="Sakai H."/>
            <person name="Sato Y."/>
            <person name="Wilson G."/>
            <person name="Kumar K."/>
            <person name="McCouch S."/>
            <person name="Juretic N."/>
            <person name="Hoen D."/>
            <person name="Wright S."/>
            <person name="Bruskiewich R."/>
            <person name="Bureau T."/>
            <person name="Miyao A."/>
            <person name="Hirochika H."/>
            <person name="Nishikawa T."/>
            <person name="Kadowaki K."/>
            <person name="Sugiura M."/>
            <person name="Burr B."/>
            <person name="Sasaki T."/>
        </authorList>
    </citation>
    <scope>NUCLEOTIDE SEQUENCE [LARGE SCALE GENOMIC DNA]</scope>
    <source>
        <strain evidence="3">cv. Nipponbare</strain>
    </source>
</reference>
<evidence type="ECO:0000256" key="1">
    <source>
        <dbReference type="SAM" id="MobiDB-lite"/>
    </source>
</evidence>
<protein>
    <submittedName>
        <fullName evidence="2">Os12g0115200 protein</fullName>
    </submittedName>
</protein>
<keyword evidence="3" id="KW-1185">Reference proteome</keyword>
<feature type="compositionally biased region" description="Low complexity" evidence="1">
    <location>
        <begin position="1"/>
        <end position="13"/>
    </location>
</feature>
<organism evidence="2 3">
    <name type="scientific">Oryza sativa subsp. japonica</name>
    <name type="common">Rice</name>
    <dbReference type="NCBI Taxonomy" id="39947"/>
    <lineage>
        <taxon>Eukaryota</taxon>
        <taxon>Viridiplantae</taxon>
        <taxon>Streptophyta</taxon>
        <taxon>Embryophyta</taxon>
        <taxon>Tracheophyta</taxon>
        <taxon>Spermatophyta</taxon>
        <taxon>Magnoliopsida</taxon>
        <taxon>Liliopsida</taxon>
        <taxon>Poales</taxon>
        <taxon>Poaceae</taxon>
        <taxon>BOP clade</taxon>
        <taxon>Oryzoideae</taxon>
        <taxon>Oryzeae</taxon>
        <taxon>Oryzinae</taxon>
        <taxon>Oryza</taxon>
        <taxon>Oryza sativa</taxon>
    </lineage>
</organism>
<accession>A0A0P0Y6K0</accession>
<dbReference type="PaxDb" id="39947-A0A0P0Y6K0"/>
<dbReference type="InParanoid" id="A0A0P0Y6K0"/>